<dbReference type="EMBL" id="AMQN01021099">
    <property type="status" value="NOT_ANNOTATED_CDS"/>
    <property type="molecule type" value="Genomic_DNA"/>
</dbReference>
<gene>
    <name evidence="3" type="ORF">CAPTEDRAFT_185199</name>
</gene>
<organism evidence="3">
    <name type="scientific">Capitella teleta</name>
    <name type="common">Polychaete worm</name>
    <dbReference type="NCBI Taxonomy" id="283909"/>
    <lineage>
        <taxon>Eukaryota</taxon>
        <taxon>Metazoa</taxon>
        <taxon>Spiralia</taxon>
        <taxon>Lophotrochozoa</taxon>
        <taxon>Annelida</taxon>
        <taxon>Polychaeta</taxon>
        <taxon>Sedentaria</taxon>
        <taxon>Scolecida</taxon>
        <taxon>Capitellidae</taxon>
        <taxon>Capitella</taxon>
    </lineage>
</organism>
<feature type="chain" id="PRO_5008788616" description="Apple domain-containing protein" evidence="1">
    <location>
        <begin position="18"/>
        <end position="182"/>
    </location>
</feature>
<protein>
    <recommendedName>
        <fullName evidence="2">Apple domain-containing protein</fullName>
    </recommendedName>
</protein>
<dbReference type="AlphaFoldDB" id="R7V1P5"/>
<dbReference type="EnsemblMetazoa" id="CapteT185199">
    <property type="protein sequence ID" value="CapteP185199"/>
    <property type="gene ID" value="CapteG185199"/>
</dbReference>
<evidence type="ECO:0000313" key="4">
    <source>
        <dbReference type="EnsemblMetazoa" id="CapteP185199"/>
    </source>
</evidence>
<dbReference type="EMBL" id="KB298125">
    <property type="protein sequence ID" value="ELU09581.1"/>
    <property type="molecule type" value="Genomic_DNA"/>
</dbReference>
<keyword evidence="5" id="KW-1185">Reference proteome</keyword>
<reference evidence="3 5" key="2">
    <citation type="journal article" date="2013" name="Nature">
        <title>Insights into bilaterian evolution from three spiralian genomes.</title>
        <authorList>
            <person name="Simakov O."/>
            <person name="Marletaz F."/>
            <person name="Cho S.J."/>
            <person name="Edsinger-Gonzales E."/>
            <person name="Havlak P."/>
            <person name="Hellsten U."/>
            <person name="Kuo D.H."/>
            <person name="Larsson T."/>
            <person name="Lv J."/>
            <person name="Arendt D."/>
            <person name="Savage R."/>
            <person name="Osoegawa K."/>
            <person name="de Jong P."/>
            <person name="Grimwood J."/>
            <person name="Chapman J.A."/>
            <person name="Shapiro H."/>
            <person name="Aerts A."/>
            <person name="Otillar R.P."/>
            <person name="Terry A.Y."/>
            <person name="Boore J.L."/>
            <person name="Grigoriev I.V."/>
            <person name="Lindberg D.R."/>
            <person name="Seaver E.C."/>
            <person name="Weisblat D.A."/>
            <person name="Putnam N.H."/>
            <person name="Rokhsar D.S."/>
        </authorList>
    </citation>
    <scope>NUCLEOTIDE SEQUENCE</scope>
    <source>
        <strain evidence="3 5">I ESC-2004</strain>
    </source>
</reference>
<evidence type="ECO:0000259" key="2">
    <source>
        <dbReference type="Pfam" id="PF00024"/>
    </source>
</evidence>
<reference evidence="5" key="1">
    <citation type="submission" date="2012-12" db="EMBL/GenBank/DDBJ databases">
        <authorList>
            <person name="Hellsten U."/>
            <person name="Grimwood J."/>
            <person name="Chapman J.A."/>
            <person name="Shapiro H."/>
            <person name="Aerts A."/>
            <person name="Otillar R.P."/>
            <person name="Terry A.Y."/>
            <person name="Boore J.L."/>
            <person name="Simakov O."/>
            <person name="Marletaz F."/>
            <person name="Cho S.-J."/>
            <person name="Edsinger-Gonzales E."/>
            <person name="Havlak P."/>
            <person name="Kuo D.-H."/>
            <person name="Larsson T."/>
            <person name="Lv J."/>
            <person name="Arendt D."/>
            <person name="Savage R."/>
            <person name="Osoegawa K."/>
            <person name="de Jong P."/>
            <person name="Lindberg D.R."/>
            <person name="Seaver E.C."/>
            <person name="Weisblat D.A."/>
            <person name="Putnam N.H."/>
            <person name="Grigoriev I.V."/>
            <person name="Rokhsar D.S."/>
        </authorList>
    </citation>
    <scope>NUCLEOTIDE SEQUENCE</scope>
    <source>
        <strain evidence="5">I ESC-2004</strain>
    </source>
</reference>
<dbReference type="SUPFAM" id="SSF57414">
    <property type="entry name" value="Hairpin loop containing domain-like"/>
    <property type="match status" value="1"/>
</dbReference>
<evidence type="ECO:0000256" key="1">
    <source>
        <dbReference type="SAM" id="SignalP"/>
    </source>
</evidence>
<dbReference type="InterPro" id="IPR003609">
    <property type="entry name" value="Pan_app"/>
</dbReference>
<sequence>MKILVCSVLFHFAFANADRSIYMKMKLNSGVNIALSPMQELHSASALECGILCASNLCCFTAVFKKNDLICNLYDIHLRMFRTTQEASVFIYPPWETWQMNTKWSEIFLTMHVAGGNIANYYDVSLETCQEKCLNRYKCISIDYHTNDGTCRCNKRSRLTTPEDYEWDSNTALYRELLCKFK</sequence>
<evidence type="ECO:0000313" key="5">
    <source>
        <dbReference type="Proteomes" id="UP000014760"/>
    </source>
</evidence>
<name>R7V1P5_CAPTE</name>
<keyword evidence="1" id="KW-0732">Signal</keyword>
<evidence type="ECO:0000313" key="3">
    <source>
        <dbReference type="EMBL" id="ELU09581.1"/>
    </source>
</evidence>
<accession>R7V1P5</accession>
<feature type="signal peptide" evidence="1">
    <location>
        <begin position="1"/>
        <end position="17"/>
    </location>
</feature>
<feature type="domain" description="Apple" evidence="2">
    <location>
        <begin position="118"/>
        <end position="174"/>
    </location>
</feature>
<proteinExistence type="predicted"/>
<dbReference type="Pfam" id="PF00024">
    <property type="entry name" value="PAN_1"/>
    <property type="match status" value="1"/>
</dbReference>
<dbReference type="Gene3D" id="3.50.4.10">
    <property type="entry name" value="Hepatocyte Growth Factor"/>
    <property type="match status" value="1"/>
</dbReference>
<dbReference type="HOGENOM" id="CLU_114670_0_0_1"/>
<dbReference type="Proteomes" id="UP000014760">
    <property type="component" value="Unassembled WGS sequence"/>
</dbReference>
<reference evidence="4" key="3">
    <citation type="submission" date="2015-06" db="UniProtKB">
        <authorList>
            <consortium name="EnsemblMetazoa"/>
        </authorList>
    </citation>
    <scope>IDENTIFICATION</scope>
</reference>